<dbReference type="GO" id="GO:0016491">
    <property type="term" value="F:oxidoreductase activity"/>
    <property type="evidence" value="ECO:0007669"/>
    <property type="project" value="UniProtKB-KW"/>
</dbReference>
<reference evidence="4 5" key="1">
    <citation type="submission" date="2020-07" db="EMBL/GenBank/DDBJ databases">
        <title>Sequencing the genomes of 1000 actinobacteria strains.</title>
        <authorList>
            <person name="Klenk H.-P."/>
        </authorList>
    </citation>
    <scope>NUCLEOTIDE SEQUENCE [LARGE SCALE GENOMIC DNA]</scope>
    <source>
        <strain evidence="4 5">DSM 26487</strain>
    </source>
</reference>
<evidence type="ECO:0000256" key="2">
    <source>
        <dbReference type="ARBA" id="ARBA00023002"/>
    </source>
</evidence>
<evidence type="ECO:0000313" key="5">
    <source>
        <dbReference type="Proteomes" id="UP000564496"/>
    </source>
</evidence>
<gene>
    <name evidence="4" type="ORF">BJ988_002938</name>
</gene>
<dbReference type="PRINTS" id="PR00080">
    <property type="entry name" value="SDRFAMILY"/>
</dbReference>
<evidence type="ECO:0000313" key="4">
    <source>
        <dbReference type="EMBL" id="NYI78290.1"/>
    </source>
</evidence>
<dbReference type="PRINTS" id="PR00081">
    <property type="entry name" value="GDHRDH"/>
</dbReference>
<dbReference type="InterPro" id="IPR020904">
    <property type="entry name" value="Sc_DH/Rdtase_CS"/>
</dbReference>
<sequence>MDISQASAIVTGGAGGLGEATVRKLASLGTAVVIADLNDEAGKSLAAEVGGNVTYVRTDVLDEASVNEALAAAADLAPLRVVVNAHGGGAGASRVVGRDGSPAPMDQFQWYINLFLNGTFNVLRLGAAAMAKNEPDEGGCRGVVVNTASIAAFEGQIGQTAYSAAKGGVVGLTVPAARDLSKLGIRVMAIAPGTFFTPAFKMERDEAEKFWGSAVPFPNRMGSPSEYAALVAHIAENDYLNGEVIRIDGALRFQPK</sequence>
<dbReference type="SUPFAM" id="SSF51735">
    <property type="entry name" value="NAD(P)-binding Rossmann-fold domains"/>
    <property type="match status" value="1"/>
</dbReference>
<dbReference type="PROSITE" id="PS00061">
    <property type="entry name" value="ADH_SHORT"/>
    <property type="match status" value="1"/>
</dbReference>
<organism evidence="4 5">
    <name type="scientific">Nocardioides panzhihuensis</name>
    <dbReference type="NCBI Taxonomy" id="860243"/>
    <lineage>
        <taxon>Bacteria</taxon>
        <taxon>Bacillati</taxon>
        <taxon>Actinomycetota</taxon>
        <taxon>Actinomycetes</taxon>
        <taxon>Propionibacteriales</taxon>
        <taxon>Nocardioidaceae</taxon>
        <taxon>Nocardioides</taxon>
    </lineage>
</organism>
<evidence type="ECO:0000256" key="3">
    <source>
        <dbReference type="RuleBase" id="RU000363"/>
    </source>
</evidence>
<evidence type="ECO:0000256" key="1">
    <source>
        <dbReference type="ARBA" id="ARBA00006484"/>
    </source>
</evidence>
<dbReference type="AlphaFoldDB" id="A0A7Z0ISW0"/>
<dbReference type="RefSeq" id="WP_179658638.1">
    <property type="nucleotide sequence ID" value="NZ_JACBZR010000001.1"/>
</dbReference>
<dbReference type="Proteomes" id="UP000564496">
    <property type="component" value="Unassembled WGS sequence"/>
</dbReference>
<comment type="caution">
    <text evidence="4">The sequence shown here is derived from an EMBL/GenBank/DDBJ whole genome shotgun (WGS) entry which is preliminary data.</text>
</comment>
<dbReference type="Pfam" id="PF00106">
    <property type="entry name" value="adh_short"/>
    <property type="match status" value="1"/>
</dbReference>
<dbReference type="PANTHER" id="PTHR43658:SF8">
    <property type="entry name" value="17-BETA-HYDROXYSTEROID DEHYDROGENASE 14-RELATED"/>
    <property type="match status" value="1"/>
</dbReference>
<proteinExistence type="inferred from homology"/>
<keyword evidence="5" id="KW-1185">Reference proteome</keyword>
<keyword evidence="2" id="KW-0560">Oxidoreductase</keyword>
<dbReference type="InterPro" id="IPR002347">
    <property type="entry name" value="SDR_fam"/>
</dbReference>
<comment type="similarity">
    <text evidence="1 3">Belongs to the short-chain dehydrogenases/reductases (SDR) family.</text>
</comment>
<accession>A0A7Z0ISW0</accession>
<dbReference type="Gene3D" id="3.40.50.720">
    <property type="entry name" value="NAD(P)-binding Rossmann-like Domain"/>
    <property type="match status" value="1"/>
</dbReference>
<dbReference type="PANTHER" id="PTHR43658">
    <property type="entry name" value="SHORT-CHAIN DEHYDROGENASE/REDUCTASE"/>
    <property type="match status" value="1"/>
</dbReference>
<dbReference type="EMBL" id="JACBZR010000001">
    <property type="protein sequence ID" value="NYI78290.1"/>
    <property type="molecule type" value="Genomic_DNA"/>
</dbReference>
<protein>
    <submittedName>
        <fullName evidence="4">NAD(P)-dependent dehydrogenase (Short-subunit alcohol dehydrogenase family)</fullName>
    </submittedName>
</protein>
<dbReference type="InterPro" id="IPR036291">
    <property type="entry name" value="NAD(P)-bd_dom_sf"/>
</dbReference>
<name>A0A7Z0ISW0_9ACTN</name>